<comment type="caution">
    <text evidence="1">The sequence shown here is derived from an EMBL/GenBank/DDBJ whole genome shotgun (WGS) entry which is preliminary data.</text>
</comment>
<reference evidence="1 2" key="1">
    <citation type="submission" date="2019-02" db="EMBL/GenBank/DDBJ databases">
        <title>Deep-cultivation of Planctomycetes and their phenomic and genomic characterization uncovers novel biology.</title>
        <authorList>
            <person name="Wiegand S."/>
            <person name="Jogler M."/>
            <person name="Boedeker C."/>
            <person name="Pinto D."/>
            <person name="Vollmers J."/>
            <person name="Rivas-Marin E."/>
            <person name="Kohn T."/>
            <person name="Peeters S.H."/>
            <person name="Heuer A."/>
            <person name="Rast P."/>
            <person name="Oberbeckmann S."/>
            <person name="Bunk B."/>
            <person name="Jeske O."/>
            <person name="Meyerdierks A."/>
            <person name="Storesund J.E."/>
            <person name="Kallscheuer N."/>
            <person name="Luecker S."/>
            <person name="Lage O.M."/>
            <person name="Pohl T."/>
            <person name="Merkel B.J."/>
            <person name="Hornburger P."/>
            <person name="Mueller R.-W."/>
            <person name="Bruemmer F."/>
            <person name="Labrenz M."/>
            <person name="Spormann A.M."/>
            <person name="Op Den Camp H."/>
            <person name="Overmann J."/>
            <person name="Amann R."/>
            <person name="Jetten M.S.M."/>
            <person name="Mascher T."/>
            <person name="Medema M.H."/>
            <person name="Devos D.P."/>
            <person name="Kaster A.-K."/>
            <person name="Ovreas L."/>
            <person name="Rohde M."/>
            <person name="Galperin M.Y."/>
            <person name="Jogler C."/>
        </authorList>
    </citation>
    <scope>NUCLEOTIDE SEQUENCE [LARGE SCALE GENOMIC DNA]</scope>
    <source>
        <strain evidence="1 2">Pla144</strain>
    </source>
</reference>
<dbReference type="Proteomes" id="UP000318437">
    <property type="component" value="Unassembled WGS sequence"/>
</dbReference>
<dbReference type="InterPro" id="IPR018247">
    <property type="entry name" value="EF_Hand_1_Ca_BS"/>
</dbReference>
<dbReference type="PROSITE" id="PS00018">
    <property type="entry name" value="EF_HAND_1"/>
    <property type="match status" value="1"/>
</dbReference>
<dbReference type="EMBL" id="SJPS01000003">
    <property type="protein sequence ID" value="TWU27462.1"/>
    <property type="molecule type" value="Genomic_DNA"/>
</dbReference>
<dbReference type="RefSeq" id="WP_146450666.1">
    <property type="nucleotide sequence ID" value="NZ_SJPS01000003.1"/>
</dbReference>
<keyword evidence="2" id="KW-1185">Reference proteome</keyword>
<evidence type="ECO:0000313" key="1">
    <source>
        <dbReference type="EMBL" id="TWU27462.1"/>
    </source>
</evidence>
<accession>A0A5C6CSH6</accession>
<proteinExistence type="predicted"/>
<dbReference type="OrthoDB" id="234933at2"/>
<organism evidence="1 2">
    <name type="scientific">Bythopirellula polymerisocia</name>
    <dbReference type="NCBI Taxonomy" id="2528003"/>
    <lineage>
        <taxon>Bacteria</taxon>
        <taxon>Pseudomonadati</taxon>
        <taxon>Planctomycetota</taxon>
        <taxon>Planctomycetia</taxon>
        <taxon>Pirellulales</taxon>
        <taxon>Lacipirellulaceae</taxon>
        <taxon>Bythopirellula</taxon>
    </lineage>
</organism>
<gene>
    <name evidence="1" type="ORF">Pla144_22350</name>
</gene>
<evidence type="ECO:0008006" key="3">
    <source>
        <dbReference type="Google" id="ProtNLM"/>
    </source>
</evidence>
<dbReference type="AlphaFoldDB" id="A0A5C6CSH6"/>
<protein>
    <recommendedName>
        <fullName evidence="3">PEP-CTERM protein-sorting domain-containing protein</fullName>
    </recommendedName>
</protein>
<name>A0A5C6CSH6_9BACT</name>
<sequence>MKILTRAGRLCSDHVCRLFFFLATLLFCESTHVLAQITAIWTGSGGDSNYNTAANWDIAQVPINNLIDDFIVVIPASHTVNFNVPGTGHKVFQLSLADNATLNINSGRDLAVVDEASVAGILTTDNGVFSAPSLASRFDGTRGRIEITGGGDITLNATSYSSLGLNGTATLFSADGTGTVLNLSSVQSINAGWDDFSGGSRVNTIRATNNAAINLSGVETINAPSRGEDRIDFVVGANSTINLSGLTTTTSASGGDTRFDVQAANFSLPALLNASNTQFDVAAGSTLDLPMLVTHNLGTYQIRAASVVTANDLTSLNNVDLTIDPDGTFNAEDLTDFQGSSVTLSPSRTFNTGVLSNIDNAQFFVEGGLEYGTAQGEVSATSYSSLGLNGTATLFSADGTGTVLNLSSVQSINAGWDDFSGGSRVNTIRATNNAAINLSGVETINAPSRGEDRIDFVVETGGSIDLESLHLITNASSGQTRFTIGGAGSIKIGDLNAAENATFTVNDLNSNLDVDGSFNVDSGSVTVGAGASIEVSKSYSFGMTTESSLNLDSGVLRFDGIGGQQMEVGGEDAGVGGFMSGNFGMGQLRIGTTTQRTSVDLLDVIDNGNRGGGGEAEALYLFGLGGPAGLRILNNSALVLNGINVYAWDPVAGSQVHLNSLFNPGELRIPYDDGFLQLAPLDFQWDNNAGGDFNLGGNWSDGLVPLGSDSAIWNLGSVAGYTVQFGTNVATDSAIIKSDTVNFDLGGFQYSLAALNATTGLVIGQDTIDNAKLTISNGTLHSKDVRIAAAAGSQGILTIGPSGSLQVDSDVVLGVGSGTLRVIPANQVNVGGNVIISGDSRLEGGGLIATLVENQTGTLAPGVSAGIMSLNANYTQQSTGKLEIEIGGVDNSNANAPQFDQLIVSGSANLAGGLAVSLIDAGAGLFVPNDGDFFEIVSASAELATSFTNLTLPALVDDSWLMGQFGNSLFLRVAENLADFDGDLDVDGRDFTLWQRGFGITSGATKANGDSNGDGAVDAADLDNWKIQYGYQIVGGGSPFSSTVAVPEPAGLSFLLLGMLGLTGSARFWRP</sequence>
<evidence type="ECO:0000313" key="2">
    <source>
        <dbReference type="Proteomes" id="UP000318437"/>
    </source>
</evidence>